<evidence type="ECO:0000256" key="1">
    <source>
        <dbReference type="SAM" id="Phobius"/>
    </source>
</evidence>
<accession>A0A564U6R9</accession>
<organism evidence="2 3">
    <name type="scientific">Dorea longicatena</name>
    <dbReference type="NCBI Taxonomy" id="88431"/>
    <lineage>
        <taxon>Bacteria</taxon>
        <taxon>Bacillati</taxon>
        <taxon>Bacillota</taxon>
        <taxon>Clostridia</taxon>
        <taxon>Lachnospirales</taxon>
        <taxon>Lachnospiraceae</taxon>
        <taxon>Dorea</taxon>
    </lineage>
</organism>
<keyword evidence="1" id="KW-0812">Transmembrane</keyword>
<sequence length="67" mass="7789">MVMSYKQLMKKYIWLLFCSIITMLVSGYVYINHYFSFIMLIGVTCSISSTIELISLIITTHKGNKEE</sequence>
<proteinExistence type="predicted"/>
<name>A0A564U6R9_9FIRM</name>
<feature type="transmembrane region" description="Helical" evidence="1">
    <location>
        <begin position="12"/>
        <end position="31"/>
    </location>
</feature>
<evidence type="ECO:0000313" key="2">
    <source>
        <dbReference type="EMBL" id="VUX15218.1"/>
    </source>
</evidence>
<dbReference type="EMBL" id="CABHNM010000048">
    <property type="protein sequence ID" value="VUX15218.1"/>
    <property type="molecule type" value="Genomic_DNA"/>
</dbReference>
<keyword evidence="1" id="KW-0472">Membrane</keyword>
<evidence type="ECO:0000313" key="3">
    <source>
        <dbReference type="Proteomes" id="UP000398619"/>
    </source>
</evidence>
<dbReference type="AlphaFoldDB" id="A0A564U6R9"/>
<gene>
    <name evidence="2" type="ORF">DLSSTS7063_02140</name>
</gene>
<protein>
    <submittedName>
        <fullName evidence="2">Uncharacterized protein</fullName>
    </submittedName>
</protein>
<keyword evidence="1" id="KW-1133">Transmembrane helix</keyword>
<feature type="transmembrane region" description="Helical" evidence="1">
    <location>
        <begin position="37"/>
        <end position="58"/>
    </location>
</feature>
<dbReference type="Proteomes" id="UP000398619">
    <property type="component" value="Unassembled WGS sequence"/>
</dbReference>
<reference evidence="2 3" key="1">
    <citation type="submission" date="2019-07" db="EMBL/GenBank/DDBJ databases">
        <authorList>
            <person name="Hibberd C M."/>
            <person name="Gehrig L. J."/>
            <person name="Chang H.-W."/>
            <person name="Venkatesh S."/>
        </authorList>
    </citation>
    <scope>NUCLEOTIDE SEQUENCE [LARGE SCALE GENOMIC DNA]</scope>
    <source>
        <strain evidence="2">Dorea_longicatena_SSTS_Bg7063</strain>
    </source>
</reference>